<evidence type="ECO:0000313" key="3">
    <source>
        <dbReference type="Proteomes" id="UP001239445"/>
    </source>
</evidence>
<feature type="compositionally biased region" description="Low complexity" evidence="1">
    <location>
        <begin position="11"/>
        <end position="34"/>
    </location>
</feature>
<comment type="caution">
    <text evidence="2">The sequence shown here is derived from an EMBL/GenBank/DDBJ whole genome shotgun (WGS) entry which is preliminary data.</text>
</comment>
<sequence length="287" mass="30904">MTEPDPARPGSSAAPYHPIPIPSSSRPASRASRSSLRRERERQEAPPNPNPTSTAQSPQPARPLDDLAGPSPPPQSDLAFGSFFPLVSSSTHPSQRQTTHHPTLRYIFADDDPELWTEALAHHHVGDNQYEIEQTGRGPRERAIVLDMIQTDTGIGIEVGWASSLSPDWAVIEARVSRMEGVEGGLAGAQSDRGGALMLKIEGVAAEPHSAPIPPLKTPTPEGELQSSGASGTRSSKPRQAADEYASLISDFERRMELLRRVVKAGDERQRASSAQEEGYAEGEDGT</sequence>
<gene>
    <name evidence="2" type="ORF">QBC47DRAFT_386396</name>
</gene>
<feature type="region of interest" description="Disordered" evidence="1">
    <location>
        <begin position="208"/>
        <end position="242"/>
    </location>
</feature>
<keyword evidence="3" id="KW-1185">Reference proteome</keyword>
<feature type="compositionally biased region" description="Polar residues" evidence="1">
    <location>
        <begin position="87"/>
        <end position="97"/>
    </location>
</feature>
<evidence type="ECO:0000256" key="1">
    <source>
        <dbReference type="SAM" id="MobiDB-lite"/>
    </source>
</evidence>
<organism evidence="2 3">
    <name type="scientific">Echria macrotheca</name>
    <dbReference type="NCBI Taxonomy" id="438768"/>
    <lineage>
        <taxon>Eukaryota</taxon>
        <taxon>Fungi</taxon>
        <taxon>Dikarya</taxon>
        <taxon>Ascomycota</taxon>
        <taxon>Pezizomycotina</taxon>
        <taxon>Sordariomycetes</taxon>
        <taxon>Sordariomycetidae</taxon>
        <taxon>Sordariales</taxon>
        <taxon>Schizotheciaceae</taxon>
        <taxon>Echria</taxon>
    </lineage>
</organism>
<feature type="compositionally biased region" description="Polar residues" evidence="1">
    <location>
        <begin position="225"/>
        <end position="235"/>
    </location>
</feature>
<dbReference type="EMBL" id="MU839837">
    <property type="protein sequence ID" value="KAK1753441.1"/>
    <property type="molecule type" value="Genomic_DNA"/>
</dbReference>
<proteinExistence type="predicted"/>
<dbReference type="Proteomes" id="UP001239445">
    <property type="component" value="Unassembled WGS sequence"/>
</dbReference>
<reference evidence="2" key="1">
    <citation type="submission" date="2023-06" db="EMBL/GenBank/DDBJ databases">
        <title>Genome-scale phylogeny and comparative genomics of the fungal order Sordariales.</title>
        <authorList>
            <consortium name="Lawrence Berkeley National Laboratory"/>
            <person name="Hensen N."/>
            <person name="Bonometti L."/>
            <person name="Westerberg I."/>
            <person name="Brannstrom I.O."/>
            <person name="Guillou S."/>
            <person name="Cros-Aarteil S."/>
            <person name="Calhoun S."/>
            <person name="Haridas S."/>
            <person name="Kuo A."/>
            <person name="Mondo S."/>
            <person name="Pangilinan J."/>
            <person name="Riley R."/>
            <person name="Labutti K."/>
            <person name="Andreopoulos B."/>
            <person name="Lipzen A."/>
            <person name="Chen C."/>
            <person name="Yanf M."/>
            <person name="Daum C."/>
            <person name="Ng V."/>
            <person name="Clum A."/>
            <person name="Steindorff A."/>
            <person name="Ohm R."/>
            <person name="Martin F."/>
            <person name="Silar P."/>
            <person name="Natvig D."/>
            <person name="Lalanne C."/>
            <person name="Gautier V."/>
            <person name="Ament-Velasquez S.L."/>
            <person name="Kruys A."/>
            <person name="Hutchinson M.I."/>
            <person name="Powell A.J."/>
            <person name="Barry K."/>
            <person name="Miller A.N."/>
            <person name="Grigoriev I.V."/>
            <person name="Debuchy R."/>
            <person name="Gladieux P."/>
            <person name="Thoren M.H."/>
            <person name="Johannesson H."/>
        </authorList>
    </citation>
    <scope>NUCLEOTIDE SEQUENCE</scope>
    <source>
        <strain evidence="2">PSN4</strain>
    </source>
</reference>
<dbReference type="AlphaFoldDB" id="A0AAJ0BCR0"/>
<protein>
    <submittedName>
        <fullName evidence="2">Uncharacterized protein</fullName>
    </submittedName>
</protein>
<feature type="region of interest" description="Disordered" evidence="1">
    <location>
        <begin position="1"/>
        <end position="100"/>
    </location>
</feature>
<evidence type="ECO:0000313" key="2">
    <source>
        <dbReference type="EMBL" id="KAK1753441.1"/>
    </source>
</evidence>
<accession>A0AAJ0BCR0</accession>
<feature type="region of interest" description="Disordered" evidence="1">
    <location>
        <begin position="264"/>
        <end position="287"/>
    </location>
</feature>
<name>A0AAJ0BCR0_9PEZI</name>